<dbReference type="GO" id="GO:0016791">
    <property type="term" value="F:phosphatase activity"/>
    <property type="evidence" value="ECO:0007669"/>
    <property type="project" value="TreeGrafter"/>
</dbReference>
<keyword evidence="1" id="KW-0378">Hydrolase</keyword>
<accession>F0GZP1</accession>
<evidence type="ECO:0000313" key="1">
    <source>
        <dbReference type="EMBL" id="EGC84451.1"/>
    </source>
</evidence>
<dbReference type="Pfam" id="PF08282">
    <property type="entry name" value="Hydrolase_3"/>
    <property type="match status" value="1"/>
</dbReference>
<dbReference type="Gene3D" id="3.30.1240.10">
    <property type="match status" value="1"/>
</dbReference>
<keyword evidence="2" id="KW-1185">Reference proteome</keyword>
<sequence>MMDLTGIDNPMVTNNGALAFINKENLIYENPLKHEEVKELINFSESNKFFYQFYDKDTYYSNRIWPERFDHLENNSSYGMNFQVNFSFSTKPLKELELRKDSAFKFQIFPDVNKPEEERKILEKVADMGLYPTTSAFGMIEIMQNNVNKYRGLSKIGNLLGISKEEMAAIGDQDNDIPMLSNVGLSFAMGNAIDEVKKISDYIVSSNDDFGLVEAINIVLEKNSNV</sequence>
<dbReference type="GO" id="GO:0005829">
    <property type="term" value="C:cytosol"/>
    <property type="evidence" value="ECO:0007669"/>
    <property type="project" value="TreeGrafter"/>
</dbReference>
<dbReference type="PROSITE" id="PS01229">
    <property type="entry name" value="COF_2"/>
    <property type="match status" value="1"/>
</dbReference>
<gene>
    <name evidence="1" type="ORF">HMPREF9246_0723</name>
</gene>
<reference evidence="1 2" key="1">
    <citation type="submission" date="2011-01" db="EMBL/GenBank/DDBJ databases">
        <authorList>
            <person name="Durkin A.S."/>
            <person name="Madupu R."/>
            <person name="Torralba M."/>
            <person name="Gillis M."/>
            <person name="Methe B."/>
            <person name="Sutton G."/>
            <person name="Nelson K.E."/>
        </authorList>
    </citation>
    <scope>NUCLEOTIDE SEQUENCE [LARGE SCALE GENOMIC DNA]</scope>
    <source>
        <strain evidence="1 2">ACS-025-V-Sch4</strain>
    </source>
</reference>
<dbReference type="PANTHER" id="PTHR10000:SF8">
    <property type="entry name" value="HAD SUPERFAMILY HYDROLASE-LIKE, TYPE 3"/>
    <property type="match status" value="1"/>
</dbReference>
<dbReference type="Gene3D" id="3.40.50.1000">
    <property type="entry name" value="HAD superfamily/HAD-like"/>
    <property type="match status" value="1"/>
</dbReference>
<dbReference type="Proteomes" id="UP000005277">
    <property type="component" value="Unassembled WGS sequence"/>
</dbReference>
<dbReference type="AlphaFoldDB" id="F0GZP1"/>
<dbReference type="GO" id="GO:0000287">
    <property type="term" value="F:magnesium ion binding"/>
    <property type="evidence" value="ECO:0007669"/>
    <property type="project" value="TreeGrafter"/>
</dbReference>
<organism evidence="1 2">
    <name type="scientific">Anaerococcus hydrogenalis ACS-025-V-Sch4</name>
    <dbReference type="NCBI Taxonomy" id="879306"/>
    <lineage>
        <taxon>Bacteria</taxon>
        <taxon>Bacillati</taxon>
        <taxon>Bacillota</taxon>
        <taxon>Tissierellia</taxon>
        <taxon>Tissierellales</taxon>
        <taxon>Peptoniphilaceae</taxon>
        <taxon>Anaerococcus</taxon>
    </lineage>
</organism>
<evidence type="ECO:0000313" key="2">
    <source>
        <dbReference type="Proteomes" id="UP000005277"/>
    </source>
</evidence>
<dbReference type="SUPFAM" id="SSF56784">
    <property type="entry name" value="HAD-like"/>
    <property type="match status" value="1"/>
</dbReference>
<dbReference type="PANTHER" id="PTHR10000">
    <property type="entry name" value="PHOSPHOSERINE PHOSPHATASE"/>
    <property type="match status" value="1"/>
</dbReference>
<dbReference type="EMBL" id="AEXN01000011">
    <property type="protein sequence ID" value="EGC84451.1"/>
    <property type="molecule type" value="Genomic_DNA"/>
</dbReference>
<dbReference type="InterPro" id="IPR023214">
    <property type="entry name" value="HAD_sf"/>
</dbReference>
<proteinExistence type="predicted"/>
<protein>
    <submittedName>
        <fullName evidence="1">Haloacid dehalogenase-like hydrolase</fullName>
    </submittedName>
</protein>
<dbReference type="InterPro" id="IPR036412">
    <property type="entry name" value="HAD-like_sf"/>
</dbReference>
<comment type="caution">
    <text evidence="1">The sequence shown here is derived from an EMBL/GenBank/DDBJ whole genome shotgun (WGS) entry which is preliminary data.</text>
</comment>
<name>F0GZP1_9FIRM</name>